<name>A0AAV4B2W1_9GAST</name>
<sequence length="105" mass="11543">MDHGQKLYVGDKVLLRQHPPGHNKLQAIYHDSLYTVVATPEGAGTYIVQYVVTQAIRVVTASELCLHLASKTEQVGAHTVIEMDADDDVRVPDTQSGTEQREDDG</sequence>
<reference evidence="2 3" key="1">
    <citation type="journal article" date="2021" name="Elife">
        <title>Chloroplast acquisition without the gene transfer in kleptoplastic sea slugs, Plakobranchus ocellatus.</title>
        <authorList>
            <person name="Maeda T."/>
            <person name="Takahashi S."/>
            <person name="Yoshida T."/>
            <person name="Shimamura S."/>
            <person name="Takaki Y."/>
            <person name="Nagai Y."/>
            <person name="Toyoda A."/>
            <person name="Suzuki Y."/>
            <person name="Arimoto A."/>
            <person name="Ishii H."/>
            <person name="Satoh N."/>
            <person name="Nishiyama T."/>
            <person name="Hasebe M."/>
            <person name="Maruyama T."/>
            <person name="Minagawa J."/>
            <person name="Obokata J."/>
            <person name="Shigenobu S."/>
        </authorList>
    </citation>
    <scope>NUCLEOTIDE SEQUENCE [LARGE SCALE GENOMIC DNA]</scope>
</reference>
<keyword evidence="3" id="KW-1185">Reference proteome</keyword>
<evidence type="ECO:0000313" key="3">
    <source>
        <dbReference type="Proteomes" id="UP000735302"/>
    </source>
</evidence>
<accession>A0AAV4B2W1</accession>
<proteinExistence type="predicted"/>
<dbReference type="Proteomes" id="UP000735302">
    <property type="component" value="Unassembled WGS sequence"/>
</dbReference>
<evidence type="ECO:0000313" key="2">
    <source>
        <dbReference type="EMBL" id="GFO17696.1"/>
    </source>
</evidence>
<dbReference type="EMBL" id="BLXT01004871">
    <property type="protein sequence ID" value="GFO17696.1"/>
    <property type="molecule type" value="Genomic_DNA"/>
</dbReference>
<organism evidence="2 3">
    <name type="scientific">Plakobranchus ocellatus</name>
    <dbReference type="NCBI Taxonomy" id="259542"/>
    <lineage>
        <taxon>Eukaryota</taxon>
        <taxon>Metazoa</taxon>
        <taxon>Spiralia</taxon>
        <taxon>Lophotrochozoa</taxon>
        <taxon>Mollusca</taxon>
        <taxon>Gastropoda</taxon>
        <taxon>Heterobranchia</taxon>
        <taxon>Euthyneura</taxon>
        <taxon>Panpulmonata</taxon>
        <taxon>Sacoglossa</taxon>
        <taxon>Placobranchoidea</taxon>
        <taxon>Plakobranchidae</taxon>
        <taxon>Plakobranchus</taxon>
    </lineage>
</organism>
<feature type="region of interest" description="Disordered" evidence="1">
    <location>
        <begin position="83"/>
        <end position="105"/>
    </location>
</feature>
<dbReference type="AlphaFoldDB" id="A0AAV4B2W1"/>
<protein>
    <submittedName>
        <fullName evidence="2">Uncharacterized protein</fullName>
    </submittedName>
</protein>
<evidence type="ECO:0000256" key="1">
    <source>
        <dbReference type="SAM" id="MobiDB-lite"/>
    </source>
</evidence>
<gene>
    <name evidence="2" type="ORF">PoB_004420100</name>
</gene>
<comment type="caution">
    <text evidence="2">The sequence shown here is derived from an EMBL/GenBank/DDBJ whole genome shotgun (WGS) entry which is preliminary data.</text>
</comment>